<keyword evidence="2" id="KW-1185">Reference proteome</keyword>
<evidence type="ECO:0000313" key="2">
    <source>
        <dbReference type="Proteomes" id="UP000287166"/>
    </source>
</evidence>
<dbReference type="Proteomes" id="UP000287166">
    <property type="component" value="Unassembled WGS sequence"/>
</dbReference>
<proteinExistence type="predicted"/>
<dbReference type="EMBL" id="BFAD01000001">
    <property type="protein sequence ID" value="GBE78239.1"/>
    <property type="molecule type" value="Genomic_DNA"/>
</dbReference>
<dbReference type="InParanoid" id="A0A401G7V9"/>
<name>A0A401G7V9_9APHY</name>
<evidence type="ECO:0000313" key="1">
    <source>
        <dbReference type="EMBL" id="GBE78239.1"/>
    </source>
</evidence>
<dbReference type="OrthoDB" id="10253709at2759"/>
<reference evidence="1 2" key="1">
    <citation type="journal article" date="2018" name="Sci. Rep.">
        <title>Genome sequence of the cauliflower mushroom Sparassis crispa (Hanabiratake) and its association with beneficial usage.</title>
        <authorList>
            <person name="Kiyama R."/>
            <person name="Furutani Y."/>
            <person name="Kawaguchi K."/>
            <person name="Nakanishi T."/>
        </authorList>
    </citation>
    <scope>NUCLEOTIDE SEQUENCE [LARGE SCALE GENOMIC DNA]</scope>
</reference>
<organism evidence="1 2">
    <name type="scientific">Sparassis crispa</name>
    <dbReference type="NCBI Taxonomy" id="139825"/>
    <lineage>
        <taxon>Eukaryota</taxon>
        <taxon>Fungi</taxon>
        <taxon>Dikarya</taxon>
        <taxon>Basidiomycota</taxon>
        <taxon>Agaricomycotina</taxon>
        <taxon>Agaricomycetes</taxon>
        <taxon>Polyporales</taxon>
        <taxon>Sparassidaceae</taxon>
        <taxon>Sparassis</taxon>
    </lineage>
</organism>
<dbReference type="AlphaFoldDB" id="A0A401G7V9"/>
<protein>
    <submittedName>
        <fullName evidence="1">Uncharacterized protein</fullName>
    </submittedName>
</protein>
<dbReference type="RefSeq" id="XP_027609152.1">
    <property type="nucleotide sequence ID" value="XM_027753351.1"/>
</dbReference>
<accession>A0A401G7V9</accession>
<dbReference type="GeneID" id="38775156"/>
<comment type="caution">
    <text evidence="1">The sequence shown here is derived from an EMBL/GenBank/DDBJ whole genome shotgun (WGS) entry which is preliminary data.</text>
</comment>
<gene>
    <name evidence="1" type="ORF">SCP_0111220</name>
</gene>
<sequence length="73" mass="7963">MPATRPQQFHVVSLLSPSSLSPLSRLLSTPLVLAMAIEKEPGQKGVNWSNIAVGGIMNMVYSFHGLFCVRNTH</sequence>